<feature type="domain" description="SP-RING-type" evidence="6">
    <location>
        <begin position="275"/>
        <end position="317"/>
    </location>
</feature>
<evidence type="ECO:0000313" key="7">
    <source>
        <dbReference type="EMBL" id="KAG7395747.1"/>
    </source>
</evidence>
<keyword evidence="8" id="KW-1185">Reference proteome</keyword>
<evidence type="ECO:0000256" key="5">
    <source>
        <dbReference type="SAM" id="MobiDB-lite"/>
    </source>
</evidence>
<dbReference type="AlphaFoldDB" id="A0A8T1WPB0"/>
<gene>
    <name evidence="7" type="ORF">PHYBOEH_003277</name>
</gene>
<dbReference type="EMBL" id="JAGDFL010000190">
    <property type="protein sequence ID" value="KAG7395747.1"/>
    <property type="molecule type" value="Genomic_DNA"/>
</dbReference>
<proteinExistence type="predicted"/>
<accession>A0A8T1WPB0</accession>
<comment type="caution">
    <text evidence="7">The sequence shown here is derived from an EMBL/GenBank/DDBJ whole genome shotgun (WGS) entry which is preliminary data.</text>
</comment>
<name>A0A8T1WPB0_9STRA</name>
<dbReference type="InterPro" id="IPR004181">
    <property type="entry name" value="Znf_MIZ"/>
</dbReference>
<evidence type="ECO:0000259" key="6">
    <source>
        <dbReference type="Pfam" id="PF11789"/>
    </source>
</evidence>
<keyword evidence="3" id="KW-0862">Zinc</keyword>
<keyword evidence="4" id="KW-0175">Coiled coil</keyword>
<dbReference type="OrthoDB" id="265776at2759"/>
<protein>
    <recommendedName>
        <fullName evidence="6">SP-RING-type domain-containing protein</fullName>
    </recommendedName>
</protein>
<dbReference type="GO" id="GO:0008270">
    <property type="term" value="F:zinc ion binding"/>
    <property type="evidence" value="ECO:0007669"/>
    <property type="project" value="UniProtKB-KW"/>
</dbReference>
<dbReference type="Pfam" id="PF11789">
    <property type="entry name" value="zf-Nse"/>
    <property type="match status" value="1"/>
</dbReference>
<evidence type="ECO:0000256" key="3">
    <source>
        <dbReference type="ARBA" id="ARBA00022833"/>
    </source>
</evidence>
<feature type="coiled-coil region" evidence="4">
    <location>
        <begin position="92"/>
        <end position="179"/>
    </location>
</feature>
<evidence type="ECO:0000256" key="1">
    <source>
        <dbReference type="ARBA" id="ARBA00022723"/>
    </source>
</evidence>
<feature type="compositionally biased region" description="Low complexity" evidence="5">
    <location>
        <begin position="347"/>
        <end position="359"/>
    </location>
</feature>
<evidence type="ECO:0000256" key="4">
    <source>
        <dbReference type="SAM" id="Coils"/>
    </source>
</evidence>
<keyword evidence="1" id="KW-0479">Metal-binding</keyword>
<evidence type="ECO:0000313" key="8">
    <source>
        <dbReference type="Proteomes" id="UP000693981"/>
    </source>
</evidence>
<feature type="region of interest" description="Disordered" evidence="5">
    <location>
        <begin position="347"/>
        <end position="367"/>
    </location>
</feature>
<keyword evidence="2" id="KW-0863">Zinc-finger</keyword>
<dbReference type="Proteomes" id="UP000693981">
    <property type="component" value="Unassembled WGS sequence"/>
</dbReference>
<organism evidence="7 8">
    <name type="scientific">Phytophthora boehmeriae</name>
    <dbReference type="NCBI Taxonomy" id="109152"/>
    <lineage>
        <taxon>Eukaryota</taxon>
        <taxon>Sar</taxon>
        <taxon>Stramenopiles</taxon>
        <taxon>Oomycota</taxon>
        <taxon>Peronosporomycetes</taxon>
        <taxon>Peronosporales</taxon>
        <taxon>Peronosporaceae</taxon>
        <taxon>Phytophthora</taxon>
    </lineage>
</organism>
<sequence length="387" mass="43982">MKTRGQLRQQTALEQDCEQYKTLFLRLAAESRLALLQLGSVLNQRNADLEKQLRDEQNSFERQRAQFLRQASEVKQVQGRIGELVDGLRQQMKDQRSSHEVTRQRADRLQQEIDSRAGQQQTEAALKKENEELLHRLLQKDIEAQQKQKKLQETVEQLQKRLDEQKSLLEEERARFQQHELGERNAMTRLSSSLSTMLPQLRGLLEAYDQEQERARTTSQQAIADTQAVSQDLTQRLSEQQSAFNQERAQLLQQASDALTTHQDISRRNLAQREAILTCPISLDLFNNPVTTDCCGKTFSEAVLTQALARNPVCPVCRDDYVSSYPSRDLAALVELHRSESVVLGVTSAPPSASTSSAPAPVPQPAPIPTWEARVFRIDSERQEDGT</sequence>
<dbReference type="CDD" id="cd16620">
    <property type="entry name" value="vRING-HC-C4C4_RBBP6"/>
    <property type="match status" value="1"/>
</dbReference>
<evidence type="ECO:0000256" key="2">
    <source>
        <dbReference type="ARBA" id="ARBA00022771"/>
    </source>
</evidence>
<reference evidence="7" key="1">
    <citation type="submission" date="2021-02" db="EMBL/GenBank/DDBJ databases">
        <authorList>
            <person name="Palmer J.M."/>
        </authorList>
    </citation>
    <scope>NUCLEOTIDE SEQUENCE</scope>
    <source>
        <strain evidence="7">SCRP23</strain>
    </source>
</reference>